<evidence type="ECO:0000313" key="1">
    <source>
        <dbReference type="EMBL" id="DAD28023.1"/>
    </source>
</evidence>
<proteinExistence type="predicted"/>
<dbReference type="EMBL" id="DUZY01000002">
    <property type="protein sequence ID" value="DAD28023.1"/>
    <property type="molecule type" value="Genomic_DNA"/>
</dbReference>
<protein>
    <submittedName>
        <fullName evidence="1">Uncharacterized protein</fullName>
    </submittedName>
</protein>
<dbReference type="Proteomes" id="UP000607653">
    <property type="component" value="Unassembled WGS sequence"/>
</dbReference>
<keyword evidence="2" id="KW-1185">Reference proteome</keyword>
<comment type="caution">
    <text evidence="1">The sequence shown here is derived from an EMBL/GenBank/DDBJ whole genome shotgun (WGS) entry which is preliminary data.</text>
</comment>
<gene>
    <name evidence="1" type="ORF">HUJ06_029491</name>
</gene>
<reference evidence="1 2" key="1">
    <citation type="journal article" date="2020" name="Mol. Biol. Evol.">
        <title>Distinct Expression and Methylation Patterns for Genes with Different Fates following a Single Whole-Genome Duplication in Flowering Plants.</title>
        <authorList>
            <person name="Shi T."/>
            <person name="Rahmani R.S."/>
            <person name="Gugger P.F."/>
            <person name="Wang M."/>
            <person name="Li H."/>
            <person name="Zhang Y."/>
            <person name="Li Z."/>
            <person name="Wang Q."/>
            <person name="Van de Peer Y."/>
            <person name="Marchal K."/>
            <person name="Chen J."/>
        </authorList>
    </citation>
    <scope>NUCLEOTIDE SEQUENCE [LARGE SCALE GENOMIC DNA]</scope>
    <source>
        <tissue evidence="1">Leaf</tissue>
    </source>
</reference>
<evidence type="ECO:0000313" key="2">
    <source>
        <dbReference type="Proteomes" id="UP000607653"/>
    </source>
</evidence>
<organism evidence="1 2">
    <name type="scientific">Nelumbo nucifera</name>
    <name type="common">Sacred lotus</name>
    <dbReference type="NCBI Taxonomy" id="4432"/>
    <lineage>
        <taxon>Eukaryota</taxon>
        <taxon>Viridiplantae</taxon>
        <taxon>Streptophyta</taxon>
        <taxon>Embryophyta</taxon>
        <taxon>Tracheophyta</taxon>
        <taxon>Spermatophyta</taxon>
        <taxon>Magnoliopsida</taxon>
        <taxon>Proteales</taxon>
        <taxon>Nelumbonaceae</taxon>
        <taxon>Nelumbo</taxon>
    </lineage>
</organism>
<name>A0A822Y7L0_NELNU</name>
<dbReference type="AlphaFoldDB" id="A0A822Y7L0"/>
<sequence>MRGPIHLRFFTTIQNNAPRLHQCCVAADTIHCNLPSKPVTIKYAELKFSFPLSHLRKLEHFPMSTDFI</sequence>
<accession>A0A822Y7L0</accession>